<dbReference type="GeneID" id="301334403"/>
<accession>A0ABY7JAP5</accession>
<proteinExistence type="predicted"/>
<dbReference type="Pfam" id="PF04149">
    <property type="entry name" value="DUF397"/>
    <property type="match status" value="3"/>
</dbReference>
<feature type="domain" description="DUF397" evidence="1">
    <location>
        <begin position="4"/>
        <end position="23"/>
    </location>
</feature>
<evidence type="ECO:0000259" key="1">
    <source>
        <dbReference type="Pfam" id="PF04149"/>
    </source>
</evidence>
<keyword evidence="3" id="KW-1185">Reference proteome</keyword>
<reference evidence="2 3" key="1">
    <citation type="submission" date="2022-12" db="EMBL/GenBank/DDBJ databases">
        <authorList>
            <person name="Ruckert C."/>
            <person name="Busche T."/>
            <person name="Kalinowski J."/>
            <person name="Wittmann C."/>
        </authorList>
    </citation>
    <scope>NUCLEOTIDE SEQUENCE [LARGE SCALE GENOMIC DNA]</scope>
    <source>
        <strain evidence="2 3">DSM 40276</strain>
    </source>
</reference>
<dbReference type="Proteomes" id="UP001210169">
    <property type="component" value="Chromosome"/>
</dbReference>
<dbReference type="RefSeq" id="WP_274735938.1">
    <property type="nucleotide sequence ID" value="NZ_CP114203.1"/>
</dbReference>
<evidence type="ECO:0000313" key="3">
    <source>
        <dbReference type="Proteomes" id="UP001210169"/>
    </source>
</evidence>
<evidence type="ECO:0000313" key="2">
    <source>
        <dbReference type="EMBL" id="WAU06716.1"/>
    </source>
</evidence>
<name>A0ABY7JAP5_STRNI</name>
<sequence length="107" mass="11294">MTHLTWFKSSYSGSEGGACLEVAYVWHKSSYSSDEGGNCLEVAYDWHKSSHSGDEGGACVEVAAHPATVHVRDSKDPQGPHLDVSPRAWAAFTSFAARSGAAAPTAP</sequence>
<gene>
    <name evidence="2" type="ORF">STRNI_005247</name>
</gene>
<dbReference type="InterPro" id="IPR007278">
    <property type="entry name" value="DUF397"/>
</dbReference>
<feature type="domain" description="DUF397" evidence="1">
    <location>
        <begin position="45"/>
        <end position="94"/>
    </location>
</feature>
<protein>
    <submittedName>
        <fullName evidence="2">DUF397 domain-containing protein</fullName>
    </submittedName>
</protein>
<feature type="domain" description="DUF397" evidence="1">
    <location>
        <begin position="25"/>
        <end position="43"/>
    </location>
</feature>
<dbReference type="EMBL" id="CP114203">
    <property type="protein sequence ID" value="WAU06716.1"/>
    <property type="molecule type" value="Genomic_DNA"/>
</dbReference>
<organism evidence="2 3">
    <name type="scientific">Streptomyces nigrescens</name>
    <dbReference type="NCBI Taxonomy" id="1920"/>
    <lineage>
        <taxon>Bacteria</taxon>
        <taxon>Bacillati</taxon>
        <taxon>Actinomycetota</taxon>
        <taxon>Actinomycetes</taxon>
        <taxon>Kitasatosporales</taxon>
        <taxon>Streptomycetaceae</taxon>
        <taxon>Streptomyces</taxon>
    </lineage>
</organism>